<feature type="transmembrane region" description="Helical" evidence="1">
    <location>
        <begin position="27"/>
        <end position="43"/>
    </location>
</feature>
<proteinExistence type="predicted"/>
<keyword evidence="1" id="KW-0812">Transmembrane</keyword>
<accession>A0A8S1GUR2</accession>
<dbReference type="AlphaFoldDB" id="A0A8S1GUR2"/>
<evidence type="ECO:0000313" key="2">
    <source>
        <dbReference type="EMBL" id="CAD6186423.1"/>
    </source>
</evidence>
<reference evidence="2" key="1">
    <citation type="submission" date="2020-10" db="EMBL/GenBank/DDBJ databases">
        <authorList>
            <person name="Kikuchi T."/>
        </authorList>
    </citation>
    <scope>NUCLEOTIDE SEQUENCE</scope>
    <source>
        <strain evidence="2">NKZ352</strain>
    </source>
</reference>
<feature type="transmembrane region" description="Helical" evidence="1">
    <location>
        <begin position="50"/>
        <end position="74"/>
    </location>
</feature>
<organism evidence="2 3">
    <name type="scientific">Caenorhabditis auriculariae</name>
    <dbReference type="NCBI Taxonomy" id="2777116"/>
    <lineage>
        <taxon>Eukaryota</taxon>
        <taxon>Metazoa</taxon>
        <taxon>Ecdysozoa</taxon>
        <taxon>Nematoda</taxon>
        <taxon>Chromadorea</taxon>
        <taxon>Rhabditida</taxon>
        <taxon>Rhabditina</taxon>
        <taxon>Rhabditomorpha</taxon>
        <taxon>Rhabditoidea</taxon>
        <taxon>Rhabditidae</taxon>
        <taxon>Peloderinae</taxon>
        <taxon>Caenorhabditis</taxon>
    </lineage>
</organism>
<keyword evidence="1" id="KW-0472">Membrane</keyword>
<keyword evidence="1" id="KW-1133">Transmembrane helix</keyword>
<dbReference type="Proteomes" id="UP000835052">
    <property type="component" value="Unassembled WGS sequence"/>
</dbReference>
<sequence length="142" mass="15580">MNSLIRNVVGTGLLAHGAHQFLTNPNWWLYTPICVLAALVSLRPTPSSKFWRVFSSVSAVGGGLLTLFLLWTFLSIDDTPTLKLDEGKQLLQVSVASLLVTSTRLSTDQIKSPVHYVRTSLLLLTFAVALLSAVVSFKYFAE</sequence>
<evidence type="ECO:0000256" key="1">
    <source>
        <dbReference type="SAM" id="Phobius"/>
    </source>
</evidence>
<feature type="transmembrane region" description="Helical" evidence="1">
    <location>
        <begin position="121"/>
        <end position="141"/>
    </location>
</feature>
<gene>
    <name evidence="2" type="ORF">CAUJ_LOCUS2342</name>
</gene>
<dbReference type="EMBL" id="CAJGYM010000004">
    <property type="protein sequence ID" value="CAD6186423.1"/>
    <property type="molecule type" value="Genomic_DNA"/>
</dbReference>
<keyword evidence="3" id="KW-1185">Reference proteome</keyword>
<comment type="caution">
    <text evidence="2">The sequence shown here is derived from an EMBL/GenBank/DDBJ whole genome shotgun (WGS) entry which is preliminary data.</text>
</comment>
<name>A0A8S1GUR2_9PELO</name>
<protein>
    <submittedName>
        <fullName evidence="2">Uncharacterized protein</fullName>
    </submittedName>
</protein>
<evidence type="ECO:0000313" key="3">
    <source>
        <dbReference type="Proteomes" id="UP000835052"/>
    </source>
</evidence>